<evidence type="ECO:0000313" key="1">
    <source>
        <dbReference type="EMBL" id="CAB4151426.1"/>
    </source>
</evidence>
<sequence length="111" mass="10838">MAATYVTDGVITDATASQDTGALSTGIGVGPEMSGPLAEQSLTAAAFTAARIGDATAGVVYTLGAAYGASKGTRYVQATGSVADGAAIVAGWLNRSGRTMVSGDYAWGVAA</sequence>
<name>A0A6J5N2E1_9CAUD</name>
<accession>A0A6J5N2E1</accession>
<protein>
    <submittedName>
        <fullName evidence="1">Uncharacterized protein</fullName>
    </submittedName>
</protein>
<dbReference type="EMBL" id="LR796569">
    <property type="protein sequence ID" value="CAB4151426.1"/>
    <property type="molecule type" value="Genomic_DNA"/>
</dbReference>
<organism evidence="1">
    <name type="scientific">uncultured Caudovirales phage</name>
    <dbReference type="NCBI Taxonomy" id="2100421"/>
    <lineage>
        <taxon>Viruses</taxon>
        <taxon>Duplodnaviria</taxon>
        <taxon>Heunggongvirae</taxon>
        <taxon>Uroviricota</taxon>
        <taxon>Caudoviricetes</taxon>
        <taxon>Peduoviridae</taxon>
        <taxon>Maltschvirus</taxon>
        <taxon>Maltschvirus maltsch</taxon>
    </lineage>
</organism>
<proteinExistence type="predicted"/>
<gene>
    <name evidence="1" type="ORF">UFOVP601_15</name>
</gene>
<reference evidence="1" key="1">
    <citation type="submission" date="2020-04" db="EMBL/GenBank/DDBJ databases">
        <authorList>
            <person name="Chiriac C."/>
            <person name="Salcher M."/>
            <person name="Ghai R."/>
            <person name="Kavagutti S V."/>
        </authorList>
    </citation>
    <scope>NUCLEOTIDE SEQUENCE</scope>
</reference>